<reference evidence="3" key="2">
    <citation type="submission" date="2015-07" db="EMBL/GenBank/DDBJ databases">
        <authorList>
            <person name="Noorani M."/>
        </authorList>
    </citation>
    <scope>NUCLEOTIDE SEQUENCE</scope>
    <source>
        <strain evidence="3">Yugu1</strain>
    </source>
</reference>
<proteinExistence type="predicted"/>
<evidence type="ECO:0000259" key="1">
    <source>
        <dbReference type="Pfam" id="PF00646"/>
    </source>
</evidence>
<organism evidence="3">
    <name type="scientific">Setaria italica</name>
    <name type="common">Foxtail millet</name>
    <name type="synonym">Panicum italicum</name>
    <dbReference type="NCBI Taxonomy" id="4555"/>
    <lineage>
        <taxon>Eukaryota</taxon>
        <taxon>Viridiplantae</taxon>
        <taxon>Streptophyta</taxon>
        <taxon>Embryophyta</taxon>
        <taxon>Tracheophyta</taxon>
        <taxon>Spermatophyta</taxon>
        <taxon>Magnoliopsida</taxon>
        <taxon>Liliopsida</taxon>
        <taxon>Poales</taxon>
        <taxon>Poaceae</taxon>
        <taxon>PACMAD clade</taxon>
        <taxon>Panicoideae</taxon>
        <taxon>Panicodae</taxon>
        <taxon>Paniceae</taxon>
        <taxon>Cenchrinae</taxon>
        <taxon>Setaria</taxon>
    </lineage>
</organism>
<accession>A0A368PW19</accession>
<dbReference type="OrthoDB" id="582314at2759"/>
<dbReference type="PANTHER" id="PTHR32133">
    <property type="entry name" value="OS07G0120400 PROTEIN"/>
    <property type="match status" value="1"/>
</dbReference>
<gene>
    <name evidence="3" type="ORF">SETIT_2G052100v2</name>
</gene>
<evidence type="ECO:0000313" key="3">
    <source>
        <dbReference type="EMBL" id="RCV09724.1"/>
    </source>
</evidence>
<dbReference type="PANTHER" id="PTHR32133:SF374">
    <property type="entry name" value="F-BOX DOMAIN-CONTAINING PROTEIN"/>
    <property type="match status" value="1"/>
</dbReference>
<sequence length="312" mass="34811">MSPPQRRSPVPPDLMDEILGEILLRIPPEEPAHLIRFALVCKPWLRVLSDPAFRRGYRERHRRPPLLGFVHNLYENGPIPRFVPTTASRCSSPVFNCQNWWALDSRHGRVLVNRFEPSDLVVWDPVSGDQQHLPLPPYSHAYDTGAQRPILVVFVGTDDEEAVTWASMYSSETRGWSAIATADFSASTMVDLHSYIETKPSILIGNALYFSVELGKAILKYDLAGQGLSVIDAPEVSKQMRILMAVEDGGLGFAAIEGDDLHLWSWLTGNSSAGRTLCRVIQLQSLLPARNKSFPSELIGFAESTDTIFLET</sequence>
<dbReference type="EMBL" id="CM003529">
    <property type="protein sequence ID" value="RCV09724.1"/>
    <property type="molecule type" value="Genomic_DNA"/>
</dbReference>
<evidence type="ECO:0008006" key="4">
    <source>
        <dbReference type="Google" id="ProtNLM"/>
    </source>
</evidence>
<reference evidence="3" key="1">
    <citation type="journal article" date="2012" name="Nat. Biotechnol.">
        <title>Reference genome sequence of the model plant Setaria.</title>
        <authorList>
            <person name="Bennetzen J.L."/>
            <person name="Schmutz J."/>
            <person name="Wang H."/>
            <person name="Percifield R."/>
            <person name="Hawkins J."/>
            <person name="Pontaroli A.C."/>
            <person name="Estep M."/>
            <person name="Feng L."/>
            <person name="Vaughn J.N."/>
            <person name="Grimwood J."/>
            <person name="Jenkins J."/>
            <person name="Barry K."/>
            <person name="Lindquist E."/>
            <person name="Hellsten U."/>
            <person name="Deshpande S."/>
            <person name="Wang X."/>
            <person name="Wu X."/>
            <person name="Mitros T."/>
            <person name="Triplett J."/>
            <person name="Yang X."/>
            <person name="Ye C.Y."/>
            <person name="Mauro-Herrera M."/>
            <person name="Wang L."/>
            <person name="Li P."/>
            <person name="Sharma M."/>
            <person name="Sharma R."/>
            <person name="Ronald P.C."/>
            <person name="Panaud O."/>
            <person name="Kellogg E.A."/>
            <person name="Brutnell T.P."/>
            <person name="Doust A.N."/>
            <person name="Tuskan G.A."/>
            <person name="Rokhsar D."/>
            <person name="Devos K.M."/>
        </authorList>
    </citation>
    <scope>NUCLEOTIDE SEQUENCE [LARGE SCALE GENOMIC DNA]</scope>
    <source>
        <strain evidence="3">Yugu1</strain>
    </source>
</reference>
<dbReference type="Pfam" id="PF23635">
    <property type="entry name" value="Beta-prop_AT5G49610-like"/>
    <property type="match status" value="1"/>
</dbReference>
<evidence type="ECO:0000259" key="2">
    <source>
        <dbReference type="Pfam" id="PF23635"/>
    </source>
</evidence>
<dbReference type="SUPFAM" id="SSF81383">
    <property type="entry name" value="F-box domain"/>
    <property type="match status" value="1"/>
</dbReference>
<protein>
    <recommendedName>
        <fullName evidence="4">F-box domain-containing protein</fullName>
    </recommendedName>
</protein>
<dbReference type="Gene3D" id="1.20.1280.50">
    <property type="match status" value="1"/>
</dbReference>
<dbReference type="InterPro" id="IPR001810">
    <property type="entry name" value="F-box_dom"/>
</dbReference>
<name>A0A368PW19_SETIT</name>
<feature type="domain" description="F-box" evidence="1">
    <location>
        <begin position="16"/>
        <end position="54"/>
    </location>
</feature>
<dbReference type="AlphaFoldDB" id="A0A368PW19"/>
<dbReference type="Pfam" id="PF00646">
    <property type="entry name" value="F-box"/>
    <property type="match status" value="1"/>
</dbReference>
<feature type="domain" description="F-box protein AT5G49610-like beta-propeller" evidence="2">
    <location>
        <begin position="103"/>
        <end position="281"/>
    </location>
</feature>
<dbReference type="InterPro" id="IPR036047">
    <property type="entry name" value="F-box-like_dom_sf"/>
</dbReference>
<dbReference type="InterPro" id="IPR056594">
    <property type="entry name" value="AT5G49610-like_b-prop"/>
</dbReference>